<protein>
    <submittedName>
        <fullName evidence="1">Uncharacterized protein</fullName>
    </submittedName>
</protein>
<organism evidence="1">
    <name type="scientific">gut metagenome</name>
    <dbReference type="NCBI Taxonomy" id="749906"/>
    <lineage>
        <taxon>unclassified sequences</taxon>
        <taxon>metagenomes</taxon>
        <taxon>organismal metagenomes</taxon>
    </lineage>
</organism>
<reference evidence="1" key="1">
    <citation type="journal article" date="2012" name="PLoS ONE">
        <title>Gene sets for utilization of primary and secondary nutrition supplies in the distal gut of endangered iberian lynx.</title>
        <authorList>
            <person name="Alcaide M."/>
            <person name="Messina E."/>
            <person name="Richter M."/>
            <person name="Bargiela R."/>
            <person name="Peplies J."/>
            <person name="Huws S.A."/>
            <person name="Newbold C.J."/>
            <person name="Golyshin P.N."/>
            <person name="Simon M.A."/>
            <person name="Lopez G."/>
            <person name="Yakimov M.M."/>
            <person name="Ferrer M."/>
        </authorList>
    </citation>
    <scope>NUCLEOTIDE SEQUENCE</scope>
</reference>
<dbReference type="AlphaFoldDB" id="J9FUB8"/>
<evidence type="ECO:0000313" key="1">
    <source>
        <dbReference type="EMBL" id="EJW90969.1"/>
    </source>
</evidence>
<sequence>MQVFFTVFNTALLHLFYHLVDRILPFSIFHSNTINYTETSN</sequence>
<name>J9FUB8_9ZZZZ</name>
<gene>
    <name evidence="1" type="ORF">EVA_20925</name>
</gene>
<accession>J9FUB8</accession>
<comment type="caution">
    <text evidence="1">The sequence shown here is derived from an EMBL/GenBank/DDBJ whole genome shotgun (WGS) entry which is preliminary data.</text>
</comment>
<proteinExistence type="predicted"/>
<dbReference type="EMBL" id="AMCI01008490">
    <property type="protein sequence ID" value="EJW90969.1"/>
    <property type="molecule type" value="Genomic_DNA"/>
</dbReference>